<dbReference type="EMBL" id="CP042997">
    <property type="protein sequence ID" value="QEH37840.1"/>
    <property type="molecule type" value="Genomic_DNA"/>
</dbReference>
<proteinExistence type="predicted"/>
<protein>
    <submittedName>
        <fullName evidence="1">Uncharacterized protein</fullName>
    </submittedName>
</protein>
<dbReference type="KEGG" id="agv:OJF2_64320"/>
<accession>A0A5B9WD87</accession>
<dbReference type="AlphaFoldDB" id="A0A5B9WD87"/>
<gene>
    <name evidence="1" type="ORF">OJF2_64320</name>
</gene>
<organism evidence="1 2">
    <name type="scientific">Aquisphaera giovannonii</name>
    <dbReference type="NCBI Taxonomy" id="406548"/>
    <lineage>
        <taxon>Bacteria</taxon>
        <taxon>Pseudomonadati</taxon>
        <taxon>Planctomycetota</taxon>
        <taxon>Planctomycetia</taxon>
        <taxon>Isosphaerales</taxon>
        <taxon>Isosphaeraceae</taxon>
        <taxon>Aquisphaera</taxon>
    </lineage>
</organism>
<reference evidence="1 2" key="1">
    <citation type="submission" date="2019-08" db="EMBL/GenBank/DDBJ databases">
        <title>Deep-cultivation of Planctomycetes and their phenomic and genomic characterization uncovers novel biology.</title>
        <authorList>
            <person name="Wiegand S."/>
            <person name="Jogler M."/>
            <person name="Boedeker C."/>
            <person name="Pinto D."/>
            <person name="Vollmers J."/>
            <person name="Rivas-Marin E."/>
            <person name="Kohn T."/>
            <person name="Peeters S.H."/>
            <person name="Heuer A."/>
            <person name="Rast P."/>
            <person name="Oberbeckmann S."/>
            <person name="Bunk B."/>
            <person name="Jeske O."/>
            <person name="Meyerdierks A."/>
            <person name="Storesund J.E."/>
            <person name="Kallscheuer N."/>
            <person name="Luecker S."/>
            <person name="Lage O.M."/>
            <person name="Pohl T."/>
            <person name="Merkel B.J."/>
            <person name="Hornburger P."/>
            <person name="Mueller R.-W."/>
            <person name="Bruemmer F."/>
            <person name="Labrenz M."/>
            <person name="Spormann A.M."/>
            <person name="Op den Camp H."/>
            <person name="Overmann J."/>
            <person name="Amann R."/>
            <person name="Jetten M.S.M."/>
            <person name="Mascher T."/>
            <person name="Medema M.H."/>
            <person name="Devos D.P."/>
            <person name="Kaster A.-K."/>
            <person name="Ovreas L."/>
            <person name="Rohde M."/>
            <person name="Galperin M.Y."/>
            <person name="Jogler C."/>
        </authorList>
    </citation>
    <scope>NUCLEOTIDE SEQUENCE [LARGE SCALE GENOMIC DNA]</scope>
    <source>
        <strain evidence="1 2">OJF2</strain>
    </source>
</reference>
<evidence type="ECO:0000313" key="2">
    <source>
        <dbReference type="Proteomes" id="UP000324233"/>
    </source>
</evidence>
<evidence type="ECO:0000313" key="1">
    <source>
        <dbReference type="EMBL" id="QEH37840.1"/>
    </source>
</evidence>
<keyword evidence="2" id="KW-1185">Reference proteome</keyword>
<name>A0A5B9WD87_9BACT</name>
<sequence>MNLFLLLGGPIGLVLLGSYAWRALRARAMDLWLPSYLCQALRGRGPKPGQSVHLLLCIADHFEPGHGSVSHDVAAGRVRAWIESYPKLFEAFRDSDGRPPRHTFFYPLEMYEGSEVEALATLCHQGYGEVEVHLHHDDEDAEGLRARLAAYKELLAARHGLLARDRDTGDIRYGFIHGNWALDNSHPDGRHCGVDNELDILRETGCYADFTMPAAPDPPQTRTINSIYYAIDDPVSPKSHDRGIAVGAAPAPERSLLMIQGPLLLDWRRRKWGLFPRVENGCLQGNQPAHIDRLPAWLKAGVQVPGRPDWFFVKLHTHGAPECNQRVLLGEAMVRFHRSLADLSRRDSKFHFHYVTAREMCNLVRAAEAGWQGDVAGARDYQLVWKDWRHLCGTPPRRDNAKSLA</sequence>
<dbReference type="RefSeq" id="WP_210420246.1">
    <property type="nucleotide sequence ID" value="NZ_CP042997.1"/>
</dbReference>
<dbReference type="Proteomes" id="UP000324233">
    <property type="component" value="Chromosome"/>
</dbReference>